<sequence>MAALCTSLTQHWLFGVLIYYVFASSSYFFVFGKATFAHQRYLKNQIKLEMKQANIAVSIMTIFTAPWLLAESRSQERIQGAAQASPQVDYAYNFRLARFPSHGRLRTGSVLPRLLFPLSSPGIRIRRALHFGLIHDGEYAHDSPIINGAACQIMHHLYFNYNYGQFTTLWNRMGGSYRKPNDELFQKEVKCARASGRSKPRLSTR</sequence>
<keyword evidence="3" id="KW-1185">Reference proteome</keyword>
<accession>A0A6A5S7R0</accession>
<dbReference type="GeneID" id="54355361"/>
<proteinExistence type="predicted"/>
<organism evidence="2 3">
    <name type="scientific">Didymella exigua CBS 183.55</name>
    <dbReference type="NCBI Taxonomy" id="1150837"/>
    <lineage>
        <taxon>Eukaryota</taxon>
        <taxon>Fungi</taxon>
        <taxon>Dikarya</taxon>
        <taxon>Ascomycota</taxon>
        <taxon>Pezizomycotina</taxon>
        <taxon>Dothideomycetes</taxon>
        <taxon>Pleosporomycetidae</taxon>
        <taxon>Pleosporales</taxon>
        <taxon>Pleosporineae</taxon>
        <taxon>Didymellaceae</taxon>
        <taxon>Didymella</taxon>
    </lineage>
</organism>
<gene>
    <name evidence="2" type="ORF">M421DRAFT_88732</name>
</gene>
<dbReference type="AlphaFoldDB" id="A0A6A5S7R0"/>
<reference evidence="2" key="1">
    <citation type="journal article" date="2020" name="Stud. Mycol.">
        <title>101 Dothideomycetes genomes: a test case for predicting lifestyles and emergence of pathogens.</title>
        <authorList>
            <person name="Haridas S."/>
            <person name="Albert R."/>
            <person name="Binder M."/>
            <person name="Bloem J."/>
            <person name="Labutti K."/>
            <person name="Salamov A."/>
            <person name="Andreopoulos B."/>
            <person name="Baker S."/>
            <person name="Barry K."/>
            <person name="Bills G."/>
            <person name="Bluhm B."/>
            <person name="Cannon C."/>
            <person name="Castanera R."/>
            <person name="Culley D."/>
            <person name="Daum C."/>
            <person name="Ezra D."/>
            <person name="Gonzalez J."/>
            <person name="Henrissat B."/>
            <person name="Kuo A."/>
            <person name="Liang C."/>
            <person name="Lipzen A."/>
            <person name="Lutzoni F."/>
            <person name="Magnuson J."/>
            <person name="Mondo S."/>
            <person name="Nolan M."/>
            <person name="Ohm R."/>
            <person name="Pangilinan J."/>
            <person name="Park H.-J."/>
            <person name="Ramirez L."/>
            <person name="Alfaro M."/>
            <person name="Sun H."/>
            <person name="Tritt A."/>
            <person name="Yoshinaga Y."/>
            <person name="Zwiers L.-H."/>
            <person name="Turgeon B."/>
            <person name="Goodwin S."/>
            <person name="Spatafora J."/>
            <person name="Crous P."/>
            <person name="Grigoriev I."/>
        </authorList>
    </citation>
    <scope>NUCLEOTIDE SEQUENCE</scope>
    <source>
        <strain evidence="2">CBS 183.55</strain>
    </source>
</reference>
<keyword evidence="1" id="KW-1133">Transmembrane helix</keyword>
<feature type="transmembrane region" description="Helical" evidence="1">
    <location>
        <begin position="12"/>
        <end position="32"/>
    </location>
</feature>
<keyword evidence="1" id="KW-0472">Membrane</keyword>
<evidence type="ECO:0000313" key="2">
    <source>
        <dbReference type="EMBL" id="KAF1933547.1"/>
    </source>
</evidence>
<dbReference type="EMBL" id="ML978957">
    <property type="protein sequence ID" value="KAF1933547.1"/>
    <property type="molecule type" value="Genomic_DNA"/>
</dbReference>
<dbReference type="Proteomes" id="UP000800082">
    <property type="component" value="Unassembled WGS sequence"/>
</dbReference>
<dbReference type="RefSeq" id="XP_033453795.1">
    <property type="nucleotide sequence ID" value="XM_033597694.1"/>
</dbReference>
<name>A0A6A5S7R0_9PLEO</name>
<keyword evidence="1" id="KW-0812">Transmembrane</keyword>
<feature type="transmembrane region" description="Helical" evidence="1">
    <location>
        <begin position="53"/>
        <end position="70"/>
    </location>
</feature>
<protein>
    <recommendedName>
        <fullName evidence="4">Fatty acid hydroxylase domain-containing protein</fullName>
    </recommendedName>
</protein>
<evidence type="ECO:0000313" key="3">
    <source>
        <dbReference type="Proteomes" id="UP000800082"/>
    </source>
</evidence>
<evidence type="ECO:0000256" key="1">
    <source>
        <dbReference type="SAM" id="Phobius"/>
    </source>
</evidence>
<dbReference type="OrthoDB" id="6354873at2759"/>
<evidence type="ECO:0008006" key="4">
    <source>
        <dbReference type="Google" id="ProtNLM"/>
    </source>
</evidence>